<dbReference type="RefSeq" id="WP_092009159.1">
    <property type="nucleotide sequence ID" value="NZ_FOYW01000001.1"/>
</dbReference>
<dbReference type="Gene3D" id="3.20.10.10">
    <property type="entry name" value="D-amino Acid Aminotransferase, subunit A, domain 2"/>
    <property type="match status" value="1"/>
</dbReference>
<evidence type="ECO:0000256" key="4">
    <source>
        <dbReference type="ARBA" id="ARBA00005072"/>
    </source>
</evidence>
<dbReference type="InterPro" id="IPR036038">
    <property type="entry name" value="Aminotransferase-like"/>
</dbReference>
<evidence type="ECO:0000256" key="2">
    <source>
        <dbReference type="ARBA" id="ARBA00004824"/>
    </source>
</evidence>
<dbReference type="EC" id="2.6.1.42" evidence="6"/>
<sequence length="275" mass="30088">MVSILLTNSPDDPVLIPGDDRGLAYGDGLFETLRVRNGRPELVEGHRSRMLAGAARLSIPFRARHFDQALEQAAPLIASRSGSHPLVLKLLLSRGSGGRGYQPSPNPQPRLLVSLHEAPPTLPEGGVDVCVSGIPLTINPYLAGLKTLNRLEQVLASTGIPQHCYEALMMGDRGDLREGTKTCLLFRWRGQWLTPPRHEVAVDSVMLRHLGRRLEEAGEPVMEDYLTPDKYQGNDFEGLLLVNSVIGAVLVKTLEGERLPHSEHLATIVSLAENL</sequence>
<evidence type="ECO:0000256" key="1">
    <source>
        <dbReference type="ARBA" id="ARBA00003109"/>
    </source>
</evidence>
<comment type="catalytic activity">
    <reaction evidence="8">
        <text>L-isoleucine + 2-oxoglutarate = (S)-3-methyl-2-oxopentanoate + L-glutamate</text>
        <dbReference type="Rhea" id="RHEA:24801"/>
        <dbReference type="ChEBI" id="CHEBI:16810"/>
        <dbReference type="ChEBI" id="CHEBI:29985"/>
        <dbReference type="ChEBI" id="CHEBI:35146"/>
        <dbReference type="ChEBI" id="CHEBI:58045"/>
        <dbReference type="EC" id="2.6.1.42"/>
    </reaction>
</comment>
<dbReference type="InterPro" id="IPR001544">
    <property type="entry name" value="Aminotrans_IV"/>
</dbReference>
<dbReference type="Proteomes" id="UP000198644">
    <property type="component" value="Unassembled WGS sequence"/>
</dbReference>
<evidence type="ECO:0000256" key="8">
    <source>
        <dbReference type="ARBA" id="ARBA00048798"/>
    </source>
</evidence>
<comment type="pathway">
    <text evidence="3">Amino-acid biosynthesis; L-valine biosynthesis; L-valine from pyruvate: step 4/4.</text>
</comment>
<dbReference type="GO" id="GO:0004084">
    <property type="term" value="F:branched-chain-amino-acid transaminase activity"/>
    <property type="evidence" value="ECO:0007669"/>
    <property type="project" value="UniProtKB-EC"/>
</dbReference>
<dbReference type="GO" id="GO:0046394">
    <property type="term" value="P:carboxylic acid biosynthetic process"/>
    <property type="evidence" value="ECO:0007669"/>
    <property type="project" value="UniProtKB-ARBA"/>
</dbReference>
<gene>
    <name evidence="10" type="ORF">SAMN05216203_0842</name>
</gene>
<dbReference type="Pfam" id="PF01063">
    <property type="entry name" value="Aminotran_4"/>
    <property type="match status" value="1"/>
</dbReference>
<dbReference type="GO" id="GO:0016829">
    <property type="term" value="F:lyase activity"/>
    <property type="evidence" value="ECO:0007669"/>
    <property type="project" value="UniProtKB-KW"/>
</dbReference>
<keyword evidence="10" id="KW-0456">Lyase</keyword>
<organism evidence="10 11">
    <name type="scientific">Marinobacter daqiaonensis</name>
    <dbReference type="NCBI Taxonomy" id="650891"/>
    <lineage>
        <taxon>Bacteria</taxon>
        <taxon>Pseudomonadati</taxon>
        <taxon>Pseudomonadota</taxon>
        <taxon>Gammaproteobacteria</taxon>
        <taxon>Pseudomonadales</taxon>
        <taxon>Marinobacteraceae</taxon>
        <taxon>Marinobacter</taxon>
    </lineage>
</organism>
<dbReference type="SUPFAM" id="SSF56752">
    <property type="entry name" value="D-aminoacid aminotransferase-like PLP-dependent enzymes"/>
    <property type="match status" value="1"/>
</dbReference>
<dbReference type="InterPro" id="IPR043132">
    <property type="entry name" value="BCAT-like_C"/>
</dbReference>
<evidence type="ECO:0000256" key="7">
    <source>
        <dbReference type="ARBA" id="ARBA00048212"/>
    </source>
</evidence>
<reference evidence="11" key="1">
    <citation type="submission" date="2016-10" db="EMBL/GenBank/DDBJ databases">
        <authorList>
            <person name="Varghese N."/>
            <person name="Submissions S."/>
        </authorList>
    </citation>
    <scope>NUCLEOTIDE SEQUENCE [LARGE SCALE GENOMIC DNA]</scope>
    <source>
        <strain evidence="11">CGMCC 1.9167</strain>
    </source>
</reference>
<dbReference type="InterPro" id="IPR050571">
    <property type="entry name" value="Class-IV_PLP-Dep_Aminotrnsfr"/>
</dbReference>
<evidence type="ECO:0000313" key="10">
    <source>
        <dbReference type="EMBL" id="SFR49087.1"/>
    </source>
</evidence>
<dbReference type="InterPro" id="IPR043131">
    <property type="entry name" value="BCAT-like_N"/>
</dbReference>
<comment type="similarity">
    <text evidence="5">Belongs to the class-IV pyridoxal-phosphate-dependent aminotransferase family.</text>
</comment>
<comment type="pathway">
    <text evidence="4">Amino-acid biosynthesis; L-leucine biosynthesis; L-leucine from 3-methyl-2-oxobutanoate: step 4/4.</text>
</comment>
<keyword evidence="11" id="KW-1185">Reference proteome</keyword>
<evidence type="ECO:0000256" key="3">
    <source>
        <dbReference type="ARBA" id="ARBA00004931"/>
    </source>
</evidence>
<comment type="catalytic activity">
    <reaction evidence="9">
        <text>L-leucine + 2-oxoglutarate = 4-methyl-2-oxopentanoate + L-glutamate</text>
        <dbReference type="Rhea" id="RHEA:18321"/>
        <dbReference type="ChEBI" id="CHEBI:16810"/>
        <dbReference type="ChEBI" id="CHEBI:17865"/>
        <dbReference type="ChEBI" id="CHEBI:29985"/>
        <dbReference type="ChEBI" id="CHEBI:57427"/>
        <dbReference type="EC" id="2.6.1.42"/>
    </reaction>
</comment>
<dbReference type="PANTHER" id="PTHR42743">
    <property type="entry name" value="AMINO-ACID AMINOTRANSFERASE"/>
    <property type="match status" value="1"/>
</dbReference>
<dbReference type="STRING" id="650891.SAMN05216203_0842"/>
<accession>A0A1I6H437</accession>
<dbReference type="PANTHER" id="PTHR42743:SF11">
    <property type="entry name" value="AMINODEOXYCHORISMATE LYASE"/>
    <property type="match status" value="1"/>
</dbReference>
<name>A0A1I6H437_9GAMM</name>
<evidence type="ECO:0000313" key="11">
    <source>
        <dbReference type="Proteomes" id="UP000198644"/>
    </source>
</evidence>
<protein>
    <recommendedName>
        <fullName evidence="6">branched-chain-amino-acid transaminase</fullName>
        <ecNumber evidence="6">2.6.1.42</ecNumber>
    </recommendedName>
</protein>
<dbReference type="OrthoDB" id="9805628at2"/>
<evidence type="ECO:0000256" key="6">
    <source>
        <dbReference type="ARBA" id="ARBA00013053"/>
    </source>
</evidence>
<dbReference type="Gene3D" id="3.30.470.10">
    <property type="match status" value="1"/>
</dbReference>
<comment type="function">
    <text evidence="1">Acts on leucine, isoleucine and valine.</text>
</comment>
<comment type="pathway">
    <text evidence="2">Amino-acid biosynthesis; L-isoleucine biosynthesis; L-isoleucine from 2-oxobutanoate: step 4/4.</text>
</comment>
<evidence type="ECO:0000256" key="9">
    <source>
        <dbReference type="ARBA" id="ARBA00049229"/>
    </source>
</evidence>
<dbReference type="EMBL" id="FOYW01000001">
    <property type="protein sequence ID" value="SFR49087.1"/>
    <property type="molecule type" value="Genomic_DNA"/>
</dbReference>
<dbReference type="AlphaFoldDB" id="A0A1I6H437"/>
<evidence type="ECO:0000256" key="5">
    <source>
        <dbReference type="ARBA" id="ARBA00009320"/>
    </source>
</evidence>
<proteinExistence type="inferred from homology"/>
<comment type="catalytic activity">
    <reaction evidence="7">
        <text>L-valine + 2-oxoglutarate = 3-methyl-2-oxobutanoate + L-glutamate</text>
        <dbReference type="Rhea" id="RHEA:24813"/>
        <dbReference type="ChEBI" id="CHEBI:11851"/>
        <dbReference type="ChEBI" id="CHEBI:16810"/>
        <dbReference type="ChEBI" id="CHEBI:29985"/>
        <dbReference type="ChEBI" id="CHEBI:57762"/>
        <dbReference type="EC" id="2.6.1.42"/>
    </reaction>
</comment>